<feature type="non-terminal residue" evidence="4">
    <location>
        <position position="1"/>
    </location>
</feature>
<keyword evidence="4" id="KW-0645">Protease</keyword>
<organism evidence="4">
    <name type="scientific">Trepomonas sp. PC1</name>
    <dbReference type="NCBI Taxonomy" id="1076344"/>
    <lineage>
        <taxon>Eukaryota</taxon>
        <taxon>Metamonada</taxon>
        <taxon>Diplomonadida</taxon>
        <taxon>Hexamitidae</taxon>
        <taxon>Hexamitinae</taxon>
        <taxon>Trepomonas</taxon>
    </lineage>
</organism>
<comment type="similarity">
    <text evidence="1">Belongs to the peptidase C1 family.</text>
</comment>
<proteinExistence type="inferred from homology"/>
<dbReference type="InterPro" id="IPR000668">
    <property type="entry name" value="Peptidase_C1A_C"/>
</dbReference>
<dbReference type="InterPro" id="IPR038765">
    <property type="entry name" value="Papain-like_cys_pep_sf"/>
</dbReference>
<accession>A0A146KCH5</accession>
<dbReference type="Pfam" id="PF00112">
    <property type="entry name" value="Peptidase_C1"/>
    <property type="match status" value="2"/>
</dbReference>
<dbReference type="InterPro" id="IPR000169">
    <property type="entry name" value="Pept_cys_AS"/>
</dbReference>
<dbReference type="CDD" id="cd02248">
    <property type="entry name" value="Peptidase_C1A"/>
    <property type="match status" value="2"/>
</dbReference>
<name>A0A146KCH5_9EUKA</name>
<dbReference type="PANTHER" id="PTHR12411">
    <property type="entry name" value="CYSTEINE PROTEASE FAMILY C1-RELATED"/>
    <property type="match status" value="1"/>
</dbReference>
<dbReference type="EMBL" id="GDID01003445">
    <property type="protein sequence ID" value="JAP93161.1"/>
    <property type="molecule type" value="Transcribed_RNA"/>
</dbReference>
<dbReference type="AlphaFoldDB" id="A0A146KCH5"/>
<dbReference type="InterPro" id="IPR013128">
    <property type="entry name" value="Peptidase_C1A"/>
</dbReference>
<feature type="domain" description="Peptidase C1A papain C-terminal" evidence="3">
    <location>
        <begin position="279"/>
        <end position="516"/>
    </location>
</feature>
<reference evidence="4" key="1">
    <citation type="submission" date="2015-07" db="EMBL/GenBank/DDBJ databases">
        <title>Adaptation to a free-living lifestyle via gene acquisitions in the diplomonad Trepomonas sp. PC1.</title>
        <authorList>
            <person name="Xu F."/>
            <person name="Jerlstrom-Hultqvist J."/>
            <person name="Kolisko M."/>
            <person name="Simpson A.G.B."/>
            <person name="Roger A.J."/>
            <person name="Svard S.G."/>
            <person name="Andersson J.O."/>
        </authorList>
    </citation>
    <scope>NUCLEOTIDE SEQUENCE</scope>
    <source>
        <strain evidence="4">PC1</strain>
    </source>
</reference>
<dbReference type="InterPro" id="IPR039417">
    <property type="entry name" value="Peptidase_C1A_papain-like"/>
</dbReference>
<keyword evidence="4" id="KW-0378">Hydrolase</keyword>
<protein>
    <submittedName>
        <fullName evidence="4">Papain family cysteine protease domain-containing protein</fullName>
    </submittedName>
</protein>
<dbReference type="PROSITE" id="PS00639">
    <property type="entry name" value="THIOL_PROTEASE_HIS"/>
    <property type="match status" value="1"/>
</dbReference>
<evidence type="ECO:0000256" key="2">
    <source>
        <dbReference type="ARBA" id="ARBA00023157"/>
    </source>
</evidence>
<evidence type="ECO:0000259" key="3">
    <source>
        <dbReference type="SMART" id="SM00645"/>
    </source>
</evidence>
<dbReference type="SUPFAM" id="SSF54001">
    <property type="entry name" value="Cysteine proteinases"/>
    <property type="match status" value="2"/>
</dbReference>
<keyword evidence="2" id="KW-1015">Disulfide bond</keyword>
<sequence length="1065" mass="121549">TSIISIYQPQKYNVSGTLRLPLSNITEEFNAVIDLPNKRGFVSYLNNLTYTMWNTKAWHVFFQESKPNCTNTINGQNGTVPPIVTMMPNFTNPNWKSVGITKLKGFDVNHYKLYTQQGSKPKDDPTYAFIKEDFQEYWCIPGVEFENQDYCIPIRWEIHGYNTNGGSHYDFYQIDYDEFDNIPVILENTFDTPDICKGVTTKRQLSGFDLFFSMVLNDKVATENMNLIKHIQEDMSMTFQTTPNKFVDLHYKDFIKMHAGNKNSEPQNQVYYKAKKIAVADELDHRLKGISTPVKNQAVCGSCWTFGAAGVLEGRLNYANRHKAQKPLLRVSEQEILSCTWLDDKVGEVKRENLGCNGGETHLAINQMIERYGGKIPLENKFPYTGMEGKCHAQDWTSEHGLIKHIIMTDMSQSIEERTQALKEALQEGPVAVSIAVPPSMVFYAGGVFNDPACGYSTAANLTHAVTAIGYGKDEEYGEYWIIKNSWSNAWGQDGYIYISMNQDLCGVTTKATWFEFDAPPRPKVETKYQFNGTFSLPYANVTQDISVWYDKANNREKISYFNDSDYSIWDLDNKTSKHFFGVLTYKPLNEESKQFCTLKPTYGINGTVLLDILPDITNSTLWEELPDTIIMDKQVKHYRLQTEDIGTDEPAVLPQSPFIQVNLTYGYVRADQQDYYCIENGPYCDPVRWEIHGYNTMTHSHYDYYVLEVNDFERDYKFQDSTFWEPNLDCKFRKEKGSTWTNAIKNINNRVAFTQTKKNLDLISTHNANNKASFTMAPNKFVNLNLNSFVKQYTGYLKSGKKLTFEHEVPFEHPELDDAGKWYMHNGVKTLFPKNLDWRVGGGVPAVRDQANCGSCWAFGTASVIEARVNRKQIAKHGQRHFQMSEQAIVDCLWSDEGDDGLHGCGGGTADKAMNRIISDFNGKLPHEQEYPYQSQNMKCQTDKWTNGLKEFKLKSFSKTKANSTGQLKYALLEGPVTVAIAVPGKMMFYAGGIYDDPECTNDPKKLGHQVVAVGWGYDEIQQKEYWIIRNSWSNAWGIDGYMYIATEGLFCGVTLETTIPNIE</sequence>
<evidence type="ECO:0000313" key="4">
    <source>
        <dbReference type="EMBL" id="JAP93161.1"/>
    </source>
</evidence>
<dbReference type="PROSITE" id="PS00139">
    <property type="entry name" value="THIOL_PROTEASE_CYS"/>
    <property type="match status" value="2"/>
</dbReference>
<dbReference type="GO" id="GO:0006508">
    <property type="term" value="P:proteolysis"/>
    <property type="evidence" value="ECO:0007669"/>
    <property type="project" value="UniProtKB-KW"/>
</dbReference>
<evidence type="ECO:0000256" key="1">
    <source>
        <dbReference type="ARBA" id="ARBA00008455"/>
    </source>
</evidence>
<dbReference type="Gene3D" id="3.90.70.10">
    <property type="entry name" value="Cysteine proteinases"/>
    <property type="match status" value="2"/>
</dbReference>
<dbReference type="InterPro" id="IPR025661">
    <property type="entry name" value="Pept_asp_AS"/>
</dbReference>
<feature type="domain" description="Peptidase C1A papain C-terminal" evidence="3">
    <location>
        <begin position="833"/>
        <end position="1063"/>
    </location>
</feature>
<dbReference type="PRINTS" id="PR00705">
    <property type="entry name" value="PAPAIN"/>
</dbReference>
<dbReference type="PROSITE" id="PS00640">
    <property type="entry name" value="THIOL_PROTEASE_ASN"/>
    <property type="match status" value="2"/>
</dbReference>
<gene>
    <name evidence="4" type="ORF">TPC1_14661</name>
</gene>
<dbReference type="InterPro" id="IPR025660">
    <property type="entry name" value="Pept_his_AS"/>
</dbReference>
<dbReference type="SMART" id="SM00645">
    <property type="entry name" value="Pept_C1"/>
    <property type="match status" value="2"/>
</dbReference>
<dbReference type="GO" id="GO:0008234">
    <property type="term" value="F:cysteine-type peptidase activity"/>
    <property type="evidence" value="ECO:0007669"/>
    <property type="project" value="InterPro"/>
</dbReference>